<dbReference type="EMBL" id="AP026830">
    <property type="protein sequence ID" value="BDR91883.1"/>
    <property type="molecule type" value="Genomic_DNA"/>
</dbReference>
<keyword evidence="6" id="KW-1185">Reference proteome</keyword>
<gene>
    <name evidence="4" type="ORF">GCM10007112_03260</name>
    <name evidence="3" type="ORF">Vsou_09760</name>
</gene>
<dbReference type="InterPro" id="IPR010095">
    <property type="entry name" value="Cas12f1-like_TNB"/>
</dbReference>
<feature type="domain" description="Cas12f1-like TNB" evidence="2">
    <location>
        <begin position="190"/>
        <end position="238"/>
    </location>
</feature>
<dbReference type="OrthoDB" id="28150at2157"/>
<dbReference type="Proteomes" id="UP000657075">
    <property type="component" value="Unassembled WGS sequence"/>
</dbReference>
<organism evidence="4 5">
    <name type="scientific">Vulcanisaeta souniana JCM 11219</name>
    <dbReference type="NCBI Taxonomy" id="1293586"/>
    <lineage>
        <taxon>Archaea</taxon>
        <taxon>Thermoproteota</taxon>
        <taxon>Thermoprotei</taxon>
        <taxon>Thermoproteales</taxon>
        <taxon>Thermoproteaceae</taxon>
        <taxon>Vulcanisaeta</taxon>
    </lineage>
</organism>
<dbReference type="RefSeq" id="WP_188602410.1">
    <property type="nucleotide sequence ID" value="NZ_AP026830.1"/>
</dbReference>
<keyword evidence="1" id="KW-0238">DNA-binding</keyword>
<evidence type="ECO:0000259" key="2">
    <source>
        <dbReference type="Pfam" id="PF07282"/>
    </source>
</evidence>
<evidence type="ECO:0000313" key="3">
    <source>
        <dbReference type="EMBL" id="BDR91883.1"/>
    </source>
</evidence>
<reference evidence="4" key="1">
    <citation type="journal article" date="2014" name="Int. J. Syst. Evol. Microbiol.">
        <title>Complete genome sequence of Corynebacterium casei LMG S-19264T (=DSM 44701T), isolated from a smear-ripened cheese.</title>
        <authorList>
            <consortium name="US DOE Joint Genome Institute (JGI-PGF)"/>
            <person name="Walter F."/>
            <person name="Albersmeier A."/>
            <person name="Kalinowski J."/>
            <person name="Ruckert C."/>
        </authorList>
    </citation>
    <scope>NUCLEOTIDE SEQUENCE</scope>
    <source>
        <strain evidence="4">JCM 11219</strain>
    </source>
</reference>
<protein>
    <recommendedName>
        <fullName evidence="2">Cas12f1-like TNB domain-containing protein</fullName>
    </recommendedName>
</protein>
<reference evidence="4" key="2">
    <citation type="submission" date="2020-09" db="EMBL/GenBank/DDBJ databases">
        <authorList>
            <person name="Sun Q."/>
            <person name="Ohkuma M."/>
        </authorList>
    </citation>
    <scope>NUCLEOTIDE SEQUENCE</scope>
    <source>
        <strain evidence="4">JCM 11219</strain>
    </source>
</reference>
<reference evidence="3" key="4">
    <citation type="journal article" date="2023" name="Microbiol. Resour. Announc.">
        <title>Complete Genome Sequence of Vulcanisaeta souniana Strain IC-059, a Hyperthermophilic Archaeon Isolated from Hot Spring Water in Japan.</title>
        <authorList>
            <person name="Kato S."/>
            <person name="Itoh T."/>
            <person name="Wu L."/>
            <person name="Ma J."/>
            <person name="Ohkuma M."/>
        </authorList>
    </citation>
    <scope>NUCLEOTIDE SEQUENCE</scope>
    <source>
        <strain evidence="3">JCM 11219</strain>
    </source>
</reference>
<dbReference type="GeneID" id="76206524"/>
<dbReference type="Proteomes" id="UP001060771">
    <property type="component" value="Chromosome"/>
</dbReference>
<evidence type="ECO:0000256" key="1">
    <source>
        <dbReference type="ARBA" id="ARBA00023125"/>
    </source>
</evidence>
<dbReference type="AlphaFoldDB" id="A0A830E066"/>
<dbReference type="GO" id="GO:0003677">
    <property type="term" value="F:DNA binding"/>
    <property type="evidence" value="ECO:0007669"/>
    <property type="project" value="UniProtKB-KW"/>
</dbReference>
<dbReference type="EMBL" id="BMNM01000001">
    <property type="protein sequence ID" value="GGI69626.1"/>
    <property type="molecule type" value="Genomic_DNA"/>
</dbReference>
<evidence type="ECO:0000313" key="4">
    <source>
        <dbReference type="EMBL" id="GGI69626.1"/>
    </source>
</evidence>
<reference evidence="6" key="3">
    <citation type="submission" date="2022-09" db="EMBL/GenBank/DDBJ databases">
        <title>Complete genome sequence of Vulcanisaeta souniana.</title>
        <authorList>
            <person name="Kato S."/>
            <person name="Itoh T."/>
            <person name="Ohkuma M."/>
        </authorList>
    </citation>
    <scope>NUCLEOTIDE SEQUENCE [LARGE SCALE GENOMIC DNA]</scope>
    <source>
        <strain evidence="6">JCM 11219</strain>
    </source>
</reference>
<sequence length="257" mass="28045">MATGKNRGPALTVVQTVGSDRNGKKGGVSVLDVTVVGVDVGVKRSVFAFVGVRARLLSDLVVIYGRQNGVSLMQLGTYDAVTRAYVVDVRYPGVDKYRGAEMTGNIVSKTLGAMVRAIHNVQRIHKTLVGLVLEDLRQFNGYKHDLAKARAVWGLMMSNFSKGVSKCSAVKVSWFWISYEGEVMIPTKDSIPIVLVEPEYTSSTCPRCGAYLDKVKGKVTCDYCGFKGDRDVIGAINIAWRGFLVLTKCVREGALRI</sequence>
<evidence type="ECO:0000313" key="5">
    <source>
        <dbReference type="Proteomes" id="UP000657075"/>
    </source>
</evidence>
<accession>A0A830E066</accession>
<proteinExistence type="predicted"/>
<dbReference type="Pfam" id="PF07282">
    <property type="entry name" value="Cas12f1-like_TNB"/>
    <property type="match status" value="1"/>
</dbReference>
<evidence type="ECO:0000313" key="6">
    <source>
        <dbReference type="Proteomes" id="UP001060771"/>
    </source>
</evidence>
<name>A0A830E066_9CREN</name>